<dbReference type="GO" id="GO:0016787">
    <property type="term" value="F:hydrolase activity"/>
    <property type="evidence" value="ECO:0007669"/>
    <property type="project" value="UniProtKB-KW"/>
</dbReference>
<keyword evidence="5" id="KW-1185">Reference proteome</keyword>
<keyword evidence="2" id="KW-1133">Transmembrane helix</keyword>
<dbReference type="PANTHER" id="PTHR43798:SF33">
    <property type="entry name" value="HYDROLASE, PUTATIVE (AFU_ORTHOLOGUE AFUA_2G14860)-RELATED"/>
    <property type="match status" value="1"/>
</dbReference>
<evidence type="ECO:0000313" key="4">
    <source>
        <dbReference type="EMBL" id="KAK0662058.1"/>
    </source>
</evidence>
<accession>A0AA39Z0S3</accession>
<dbReference type="InterPro" id="IPR029058">
    <property type="entry name" value="AB_hydrolase_fold"/>
</dbReference>
<dbReference type="Pfam" id="PF00561">
    <property type="entry name" value="Abhydrolase_1"/>
    <property type="match status" value="1"/>
</dbReference>
<dbReference type="PRINTS" id="PR00111">
    <property type="entry name" value="ABHYDROLASE"/>
</dbReference>
<dbReference type="InterPro" id="IPR000073">
    <property type="entry name" value="AB_hydrolase_1"/>
</dbReference>
<dbReference type="GO" id="GO:0016020">
    <property type="term" value="C:membrane"/>
    <property type="evidence" value="ECO:0007669"/>
    <property type="project" value="TreeGrafter"/>
</dbReference>
<gene>
    <name evidence="4" type="ORF">QBC41DRAFT_376812</name>
</gene>
<dbReference type="Gene3D" id="3.40.50.1820">
    <property type="entry name" value="alpha/beta hydrolase"/>
    <property type="match status" value="1"/>
</dbReference>
<protein>
    <submittedName>
        <fullName evidence="4">Hydrolase</fullName>
    </submittedName>
</protein>
<name>A0AA39Z0S3_9PEZI</name>
<evidence type="ECO:0000256" key="2">
    <source>
        <dbReference type="SAM" id="Phobius"/>
    </source>
</evidence>
<evidence type="ECO:0000259" key="3">
    <source>
        <dbReference type="Pfam" id="PF00561"/>
    </source>
</evidence>
<feature type="transmembrane region" description="Helical" evidence="2">
    <location>
        <begin position="87"/>
        <end position="108"/>
    </location>
</feature>
<keyword evidence="4" id="KW-0378">Hydrolase</keyword>
<dbReference type="EMBL" id="JAULSY010000145">
    <property type="protein sequence ID" value="KAK0662058.1"/>
    <property type="molecule type" value="Genomic_DNA"/>
</dbReference>
<proteinExistence type="predicted"/>
<comment type="caution">
    <text evidence="4">The sequence shown here is derived from an EMBL/GenBank/DDBJ whole genome shotgun (WGS) entry which is preliminary data.</text>
</comment>
<dbReference type="InterPro" id="IPR050266">
    <property type="entry name" value="AB_hydrolase_sf"/>
</dbReference>
<evidence type="ECO:0000256" key="1">
    <source>
        <dbReference type="SAM" id="MobiDB-lite"/>
    </source>
</evidence>
<feature type="region of interest" description="Disordered" evidence="1">
    <location>
        <begin position="313"/>
        <end position="357"/>
    </location>
</feature>
<keyword evidence="2" id="KW-0472">Membrane</keyword>
<keyword evidence="2" id="KW-0812">Transmembrane</keyword>
<feature type="compositionally biased region" description="Basic residues" evidence="1">
    <location>
        <begin position="313"/>
        <end position="326"/>
    </location>
</feature>
<dbReference type="SUPFAM" id="SSF53474">
    <property type="entry name" value="alpha/beta-Hydrolases"/>
    <property type="match status" value="1"/>
</dbReference>
<sequence length="476" mass="52761">MALWWGMGKKHFSSQQRGCASTPPQHHLNDNHTTTELGTELPLLLCDPSIFTSPHIYDNIAHYIDYTKSPNMSLFQYFIPDRSNTPLIVALTASITTITLILLNRILYPPLPKLLRSPLKTVLPTLPKDELEKLEYKPDTFPGARDVETPYGSIRVYEFGPVGAAKVLLVHGISTPCTTLTKLALSLANHPSRPSRVMLFDLFGRGYSDNPADLPHDARLYVTQILIALASSPLPWTGSDNSFNLIGYSLGGAIATHFAVSFPHLVKDLVLLAPAGMIRPASFGTLTRKVFTSGVLPRAFLHLATRRRLRRPIRSSTKKGKATAKLHAKEQLQQDPASKFVEAETADDVDGNGEPRTGLERKVLRQVQQQLVLHEGFVDAFMACLKDAPLMGQEGAYEKLALRGGEKGKKTVIILGRDDELVNPGEYEEDLKPLLQEGNVVWKVVKGGHDFPMTWAEEVLEVVYEVWSSKTTFGNH</sequence>
<dbReference type="Proteomes" id="UP001174997">
    <property type="component" value="Unassembled WGS sequence"/>
</dbReference>
<reference evidence="4" key="1">
    <citation type="submission" date="2023-06" db="EMBL/GenBank/DDBJ databases">
        <title>Genome-scale phylogeny and comparative genomics of the fungal order Sordariales.</title>
        <authorList>
            <consortium name="Lawrence Berkeley National Laboratory"/>
            <person name="Hensen N."/>
            <person name="Bonometti L."/>
            <person name="Westerberg I."/>
            <person name="Brannstrom I.O."/>
            <person name="Guillou S."/>
            <person name="Cros-Aarteil S."/>
            <person name="Calhoun S."/>
            <person name="Haridas S."/>
            <person name="Kuo A."/>
            <person name="Mondo S."/>
            <person name="Pangilinan J."/>
            <person name="Riley R."/>
            <person name="Labutti K."/>
            <person name="Andreopoulos B."/>
            <person name="Lipzen A."/>
            <person name="Chen C."/>
            <person name="Yanf M."/>
            <person name="Daum C."/>
            <person name="Ng V."/>
            <person name="Clum A."/>
            <person name="Steindorff A."/>
            <person name="Ohm R."/>
            <person name="Martin F."/>
            <person name="Silar P."/>
            <person name="Natvig D."/>
            <person name="Lalanne C."/>
            <person name="Gautier V."/>
            <person name="Ament-Velasquez S.L."/>
            <person name="Kruys A."/>
            <person name="Hutchinson M.I."/>
            <person name="Powell A.J."/>
            <person name="Barry K."/>
            <person name="Miller A.N."/>
            <person name="Grigoriev I.V."/>
            <person name="Debuchy R."/>
            <person name="Gladieux P."/>
            <person name="Thoren M.H."/>
            <person name="Johannesson H."/>
        </authorList>
    </citation>
    <scope>NUCLEOTIDE SEQUENCE</scope>
    <source>
        <strain evidence="4">CBS 307.81</strain>
    </source>
</reference>
<evidence type="ECO:0000313" key="5">
    <source>
        <dbReference type="Proteomes" id="UP001174997"/>
    </source>
</evidence>
<dbReference type="PANTHER" id="PTHR43798">
    <property type="entry name" value="MONOACYLGLYCEROL LIPASE"/>
    <property type="match status" value="1"/>
</dbReference>
<dbReference type="AlphaFoldDB" id="A0AA39Z0S3"/>
<organism evidence="4 5">
    <name type="scientific">Cercophora samala</name>
    <dbReference type="NCBI Taxonomy" id="330535"/>
    <lineage>
        <taxon>Eukaryota</taxon>
        <taxon>Fungi</taxon>
        <taxon>Dikarya</taxon>
        <taxon>Ascomycota</taxon>
        <taxon>Pezizomycotina</taxon>
        <taxon>Sordariomycetes</taxon>
        <taxon>Sordariomycetidae</taxon>
        <taxon>Sordariales</taxon>
        <taxon>Lasiosphaeriaceae</taxon>
        <taxon>Cercophora</taxon>
    </lineage>
</organism>
<feature type="domain" description="AB hydrolase-1" evidence="3">
    <location>
        <begin position="167"/>
        <end position="451"/>
    </location>
</feature>